<dbReference type="SUPFAM" id="SSF51261">
    <property type="entry name" value="Duplicated hybrid motif"/>
    <property type="match status" value="1"/>
</dbReference>
<evidence type="ECO:0000259" key="1">
    <source>
        <dbReference type="Pfam" id="PF01551"/>
    </source>
</evidence>
<dbReference type="CDD" id="cd12797">
    <property type="entry name" value="M23_peptidase"/>
    <property type="match status" value="1"/>
</dbReference>
<comment type="caution">
    <text evidence="2">The sequence shown here is derived from an EMBL/GenBank/DDBJ whole genome shotgun (WGS) entry which is preliminary data.</text>
</comment>
<proteinExistence type="predicted"/>
<organism evidence="2 3">
    <name type="scientific">Sedimentibacter acidaminivorans</name>
    <dbReference type="NCBI Taxonomy" id="913099"/>
    <lineage>
        <taxon>Bacteria</taxon>
        <taxon>Bacillati</taxon>
        <taxon>Bacillota</taxon>
        <taxon>Tissierellia</taxon>
        <taxon>Sedimentibacter</taxon>
    </lineage>
</organism>
<sequence>MKKDRFKNTKERMKRFFTKLKNKDTSFFIIALCVCLLSTAVIWRYTARKPNSESDLSQNETEEGNMNANVDPYKDRLEEFMEDYGKKEEKDIALKEKLDLKSMNVPLTGEVIKEFTLEKLLYFDAIGEWRVHKGLDIKPKDTLMIESAFNGTVEKVSTSELTGTEIVIDHGDNIKTLYNNLASSKVSVGDVVEKGQIIGNIGKCDSIESADGPHLHFEISIDGKNTNPLDYIPGE</sequence>
<reference evidence="2 3" key="1">
    <citation type="submission" date="2021-03" db="EMBL/GenBank/DDBJ databases">
        <title>Genomic Encyclopedia of Type Strains, Phase IV (KMG-IV): sequencing the most valuable type-strain genomes for metagenomic binning, comparative biology and taxonomic classification.</title>
        <authorList>
            <person name="Goeker M."/>
        </authorList>
    </citation>
    <scope>NUCLEOTIDE SEQUENCE [LARGE SCALE GENOMIC DNA]</scope>
    <source>
        <strain evidence="2 3">DSM 24004</strain>
    </source>
</reference>
<accession>A0ABS4GGH5</accession>
<dbReference type="EMBL" id="JAGGKS010000008">
    <property type="protein sequence ID" value="MBP1926793.1"/>
    <property type="molecule type" value="Genomic_DNA"/>
</dbReference>
<dbReference type="Proteomes" id="UP001519342">
    <property type="component" value="Unassembled WGS sequence"/>
</dbReference>
<keyword evidence="3" id="KW-1185">Reference proteome</keyword>
<dbReference type="InterPro" id="IPR016047">
    <property type="entry name" value="M23ase_b-sheet_dom"/>
</dbReference>
<dbReference type="GO" id="GO:0016787">
    <property type="term" value="F:hydrolase activity"/>
    <property type="evidence" value="ECO:0007669"/>
    <property type="project" value="UniProtKB-KW"/>
</dbReference>
<keyword evidence="2" id="KW-0378">Hydrolase</keyword>
<name>A0ABS4GGH5_9FIRM</name>
<dbReference type="InterPro" id="IPR011055">
    <property type="entry name" value="Dup_hybrid_motif"/>
</dbReference>
<dbReference type="PANTHER" id="PTHR21666:SF270">
    <property type="entry name" value="MUREIN HYDROLASE ACTIVATOR ENVC"/>
    <property type="match status" value="1"/>
</dbReference>
<dbReference type="Pfam" id="PF01551">
    <property type="entry name" value="Peptidase_M23"/>
    <property type="match status" value="1"/>
</dbReference>
<dbReference type="Gene3D" id="2.70.70.10">
    <property type="entry name" value="Glucose Permease (Domain IIA)"/>
    <property type="match status" value="1"/>
</dbReference>
<dbReference type="InterPro" id="IPR050570">
    <property type="entry name" value="Cell_wall_metabolism_enzyme"/>
</dbReference>
<dbReference type="PANTHER" id="PTHR21666">
    <property type="entry name" value="PEPTIDASE-RELATED"/>
    <property type="match status" value="1"/>
</dbReference>
<evidence type="ECO:0000313" key="2">
    <source>
        <dbReference type="EMBL" id="MBP1926793.1"/>
    </source>
</evidence>
<dbReference type="RefSeq" id="WP_209512514.1">
    <property type="nucleotide sequence ID" value="NZ_JAGGKS010000008.1"/>
</dbReference>
<feature type="domain" description="M23ase beta-sheet core" evidence="1">
    <location>
        <begin position="131"/>
        <end position="228"/>
    </location>
</feature>
<gene>
    <name evidence="2" type="ORF">J2Z76_002663</name>
</gene>
<protein>
    <submittedName>
        <fullName evidence="2">Murein DD-endopeptidase MepM/ murein hydrolase activator NlpD</fullName>
    </submittedName>
</protein>
<evidence type="ECO:0000313" key="3">
    <source>
        <dbReference type="Proteomes" id="UP001519342"/>
    </source>
</evidence>